<gene>
    <name evidence="1" type="ORF">TNCT_1331</name>
</gene>
<evidence type="ECO:0000313" key="2">
    <source>
        <dbReference type="Proteomes" id="UP000887116"/>
    </source>
</evidence>
<reference evidence="1" key="1">
    <citation type="submission" date="2020-07" db="EMBL/GenBank/DDBJ databases">
        <title>Multicomponent nature underlies the extraordinary mechanical properties of spider dragline silk.</title>
        <authorList>
            <person name="Kono N."/>
            <person name="Nakamura H."/>
            <person name="Mori M."/>
            <person name="Yoshida Y."/>
            <person name="Ohtoshi R."/>
            <person name="Malay A.D."/>
            <person name="Moran D.A.P."/>
            <person name="Tomita M."/>
            <person name="Numata K."/>
            <person name="Arakawa K."/>
        </authorList>
    </citation>
    <scope>NUCLEOTIDE SEQUENCE</scope>
</reference>
<keyword evidence="2" id="KW-1185">Reference proteome</keyword>
<dbReference type="Proteomes" id="UP000887116">
    <property type="component" value="Unassembled WGS sequence"/>
</dbReference>
<name>A0A8X6LWX1_TRICU</name>
<accession>A0A8X6LWX1</accession>
<dbReference type="EMBL" id="BMAO01038266">
    <property type="protein sequence ID" value="GFR23647.1"/>
    <property type="molecule type" value="Genomic_DNA"/>
</dbReference>
<sequence>MVSFKEGLMKWRPDFKVNTFKDLTPSWVDVLLQRILSGLYPSILIPQCFPHPTHTEEVIHSALLWFVLQSHRKGMSLYPDREHRSSFTKLNPPCFIQSRFEGFCSGYITRA</sequence>
<comment type="caution">
    <text evidence="1">The sequence shown here is derived from an EMBL/GenBank/DDBJ whole genome shotgun (WGS) entry which is preliminary data.</text>
</comment>
<protein>
    <submittedName>
        <fullName evidence="1">Uncharacterized protein</fullName>
    </submittedName>
</protein>
<evidence type="ECO:0000313" key="1">
    <source>
        <dbReference type="EMBL" id="GFR23647.1"/>
    </source>
</evidence>
<organism evidence="1 2">
    <name type="scientific">Trichonephila clavata</name>
    <name type="common">Joro spider</name>
    <name type="synonym">Nephila clavata</name>
    <dbReference type="NCBI Taxonomy" id="2740835"/>
    <lineage>
        <taxon>Eukaryota</taxon>
        <taxon>Metazoa</taxon>
        <taxon>Ecdysozoa</taxon>
        <taxon>Arthropoda</taxon>
        <taxon>Chelicerata</taxon>
        <taxon>Arachnida</taxon>
        <taxon>Araneae</taxon>
        <taxon>Araneomorphae</taxon>
        <taxon>Entelegynae</taxon>
        <taxon>Araneoidea</taxon>
        <taxon>Nephilidae</taxon>
        <taxon>Trichonephila</taxon>
    </lineage>
</organism>
<proteinExistence type="predicted"/>
<dbReference type="AlphaFoldDB" id="A0A8X6LWX1"/>